<accession>A0AAV8VI21</accession>
<name>A0AAV8VI21_9CUCU</name>
<evidence type="ECO:0000313" key="6">
    <source>
        <dbReference type="Proteomes" id="UP001159042"/>
    </source>
</evidence>
<proteinExistence type="inferred from homology"/>
<sequence>MPSTDLFGWDLLYSSVEDDIKNDQDILVCLAHLVLVSNGFKCVGSGTSRIIDGAEGREPLPKGWNEDYAIRYVYLGRLYIFKATSLDNGLMLNLQSADENTVSLVQLKTRTVTKKHGALEDMIPEYKSIVDTIKKQLFEKVVGYRKFKESSSQTEDAETETSLDIFKSISSLGRSDVKILYRDFKSQLKVQI</sequence>
<evidence type="ECO:0000256" key="2">
    <source>
        <dbReference type="ARBA" id="ARBA00015575"/>
    </source>
</evidence>
<evidence type="ECO:0000256" key="1">
    <source>
        <dbReference type="ARBA" id="ARBA00006405"/>
    </source>
</evidence>
<dbReference type="Gene3D" id="3.40.1000.30">
    <property type="match status" value="1"/>
</dbReference>
<dbReference type="GO" id="GO:0004866">
    <property type="term" value="F:endopeptidase inhibitor activity"/>
    <property type="evidence" value="ECO:0007669"/>
    <property type="project" value="InterPro"/>
</dbReference>
<gene>
    <name evidence="5" type="ORF">NQ315_017077</name>
</gene>
<dbReference type="GO" id="GO:0070628">
    <property type="term" value="F:proteasome binding"/>
    <property type="evidence" value="ECO:0007669"/>
    <property type="project" value="InterPro"/>
</dbReference>
<protein>
    <recommendedName>
        <fullName evidence="2">Proteasome inhibitor PI31 subunit</fullName>
    </recommendedName>
</protein>
<dbReference type="PANTHER" id="PTHR13266">
    <property type="entry name" value="PROTEASOME INHIBITOR"/>
    <property type="match status" value="1"/>
</dbReference>
<feature type="domain" description="PI31 proteasome regulator N-terminal" evidence="4">
    <location>
        <begin position="18"/>
        <end position="120"/>
    </location>
</feature>
<dbReference type="EMBL" id="JANEYG010000092">
    <property type="protein sequence ID" value="KAJ8913526.1"/>
    <property type="molecule type" value="Genomic_DNA"/>
</dbReference>
<evidence type="ECO:0000256" key="3">
    <source>
        <dbReference type="ARBA" id="ARBA00022942"/>
    </source>
</evidence>
<dbReference type="GO" id="GO:0000502">
    <property type="term" value="C:proteasome complex"/>
    <property type="evidence" value="ECO:0007669"/>
    <property type="project" value="UniProtKB-KW"/>
</dbReference>
<dbReference type="Pfam" id="PF11566">
    <property type="entry name" value="PI31_Prot_N"/>
    <property type="match status" value="1"/>
</dbReference>
<evidence type="ECO:0000259" key="4">
    <source>
        <dbReference type="Pfam" id="PF11566"/>
    </source>
</evidence>
<evidence type="ECO:0000313" key="5">
    <source>
        <dbReference type="EMBL" id="KAJ8913526.1"/>
    </source>
</evidence>
<keyword evidence="3" id="KW-0647">Proteasome</keyword>
<comment type="similarity">
    <text evidence="1">Belongs to the proteasome inhibitor PI31 family.</text>
</comment>
<keyword evidence="6" id="KW-1185">Reference proteome</keyword>
<dbReference type="AlphaFoldDB" id="A0AAV8VI21"/>
<reference evidence="5 6" key="1">
    <citation type="journal article" date="2023" name="Insect Mol. Biol.">
        <title>Genome sequencing provides insights into the evolution of gene families encoding plant cell wall-degrading enzymes in longhorned beetles.</title>
        <authorList>
            <person name="Shin N.R."/>
            <person name="Okamura Y."/>
            <person name="Kirsch R."/>
            <person name="Pauchet Y."/>
        </authorList>
    </citation>
    <scope>NUCLEOTIDE SEQUENCE [LARGE SCALE GENOMIC DNA]</scope>
    <source>
        <strain evidence="5">EAD_L_NR</strain>
    </source>
</reference>
<dbReference type="InterPro" id="IPR045128">
    <property type="entry name" value="PI31-like"/>
</dbReference>
<dbReference type="PANTHER" id="PTHR13266:SF1">
    <property type="entry name" value="PROTEASOME INHIBITOR PI31 SUBUNIT"/>
    <property type="match status" value="1"/>
</dbReference>
<organism evidence="5 6">
    <name type="scientific">Exocentrus adspersus</name>
    <dbReference type="NCBI Taxonomy" id="1586481"/>
    <lineage>
        <taxon>Eukaryota</taxon>
        <taxon>Metazoa</taxon>
        <taxon>Ecdysozoa</taxon>
        <taxon>Arthropoda</taxon>
        <taxon>Hexapoda</taxon>
        <taxon>Insecta</taxon>
        <taxon>Pterygota</taxon>
        <taxon>Neoptera</taxon>
        <taxon>Endopterygota</taxon>
        <taxon>Coleoptera</taxon>
        <taxon>Polyphaga</taxon>
        <taxon>Cucujiformia</taxon>
        <taxon>Chrysomeloidea</taxon>
        <taxon>Cerambycidae</taxon>
        <taxon>Lamiinae</taxon>
        <taxon>Acanthocinini</taxon>
        <taxon>Exocentrus</taxon>
    </lineage>
</organism>
<dbReference type="InterPro" id="IPR021625">
    <property type="entry name" value="PI31_Prot_N"/>
</dbReference>
<comment type="caution">
    <text evidence="5">The sequence shown here is derived from an EMBL/GenBank/DDBJ whole genome shotgun (WGS) entry which is preliminary data.</text>
</comment>
<dbReference type="Proteomes" id="UP001159042">
    <property type="component" value="Unassembled WGS sequence"/>
</dbReference>
<dbReference type="GO" id="GO:0043161">
    <property type="term" value="P:proteasome-mediated ubiquitin-dependent protein catabolic process"/>
    <property type="evidence" value="ECO:0007669"/>
    <property type="project" value="InterPro"/>
</dbReference>